<gene>
    <name evidence="8" type="ORF">K444DRAFT_15770</name>
</gene>
<proteinExistence type="inferred from homology"/>
<dbReference type="InterPro" id="IPR036396">
    <property type="entry name" value="Cyt_P450_sf"/>
</dbReference>
<dbReference type="RefSeq" id="XP_024744344.1">
    <property type="nucleotide sequence ID" value="XM_024870644.1"/>
</dbReference>
<evidence type="ECO:0000256" key="3">
    <source>
        <dbReference type="ARBA" id="ARBA00022617"/>
    </source>
</evidence>
<accession>A0A2J6TWP1</accession>
<comment type="similarity">
    <text evidence="2">Belongs to the cytochrome P450 family.</text>
</comment>
<evidence type="ECO:0000313" key="8">
    <source>
        <dbReference type="EMBL" id="PMD67440.1"/>
    </source>
</evidence>
<dbReference type="Gene3D" id="1.10.630.10">
    <property type="entry name" value="Cytochrome P450"/>
    <property type="match status" value="1"/>
</dbReference>
<evidence type="ECO:0000256" key="6">
    <source>
        <dbReference type="ARBA" id="ARBA00023004"/>
    </source>
</evidence>
<dbReference type="OrthoDB" id="1470350at2759"/>
<dbReference type="AlphaFoldDB" id="A0A2J6TWP1"/>
<dbReference type="Proteomes" id="UP000235371">
    <property type="component" value="Unassembled WGS sequence"/>
</dbReference>
<keyword evidence="4" id="KW-0479">Metal-binding</keyword>
<dbReference type="GeneID" id="36578726"/>
<dbReference type="Pfam" id="PF00067">
    <property type="entry name" value="p450"/>
    <property type="match status" value="1"/>
</dbReference>
<sequence length="90" mass="10126">MDIKGRPFCRFWIGPTVYEKLKNEVRSRFKTTDEITSHSATFPYLTTIIQETFRIYPLVPIAMPRITPKGGAMVAGVFVPEGVCFILAAS</sequence>
<keyword evidence="3" id="KW-0349">Heme</keyword>
<organism evidence="8 9">
    <name type="scientific">Hyaloscypha bicolor E</name>
    <dbReference type="NCBI Taxonomy" id="1095630"/>
    <lineage>
        <taxon>Eukaryota</taxon>
        <taxon>Fungi</taxon>
        <taxon>Dikarya</taxon>
        <taxon>Ascomycota</taxon>
        <taxon>Pezizomycotina</taxon>
        <taxon>Leotiomycetes</taxon>
        <taxon>Helotiales</taxon>
        <taxon>Hyaloscyphaceae</taxon>
        <taxon>Hyaloscypha</taxon>
        <taxon>Hyaloscypha bicolor</taxon>
    </lineage>
</organism>
<keyword evidence="9" id="KW-1185">Reference proteome</keyword>
<dbReference type="InterPro" id="IPR001128">
    <property type="entry name" value="Cyt_P450"/>
</dbReference>
<reference evidence="8 9" key="1">
    <citation type="submission" date="2016-04" db="EMBL/GenBank/DDBJ databases">
        <title>A degradative enzymes factory behind the ericoid mycorrhizal symbiosis.</title>
        <authorList>
            <consortium name="DOE Joint Genome Institute"/>
            <person name="Martino E."/>
            <person name="Morin E."/>
            <person name="Grelet G."/>
            <person name="Kuo A."/>
            <person name="Kohler A."/>
            <person name="Daghino S."/>
            <person name="Barry K."/>
            <person name="Choi C."/>
            <person name="Cichocki N."/>
            <person name="Clum A."/>
            <person name="Copeland A."/>
            <person name="Hainaut M."/>
            <person name="Haridas S."/>
            <person name="Labutti K."/>
            <person name="Lindquist E."/>
            <person name="Lipzen A."/>
            <person name="Khouja H.-R."/>
            <person name="Murat C."/>
            <person name="Ohm R."/>
            <person name="Olson A."/>
            <person name="Spatafora J."/>
            <person name="Veneault-Fourrey C."/>
            <person name="Henrissat B."/>
            <person name="Grigoriev I."/>
            <person name="Martin F."/>
            <person name="Perotto S."/>
        </authorList>
    </citation>
    <scope>NUCLEOTIDE SEQUENCE [LARGE SCALE GENOMIC DNA]</scope>
    <source>
        <strain evidence="8 9">E</strain>
    </source>
</reference>
<evidence type="ECO:0008006" key="10">
    <source>
        <dbReference type="Google" id="ProtNLM"/>
    </source>
</evidence>
<evidence type="ECO:0000256" key="7">
    <source>
        <dbReference type="ARBA" id="ARBA00023033"/>
    </source>
</evidence>
<dbReference type="InterPro" id="IPR050121">
    <property type="entry name" value="Cytochrome_P450_monoxygenase"/>
</dbReference>
<evidence type="ECO:0000313" key="9">
    <source>
        <dbReference type="Proteomes" id="UP000235371"/>
    </source>
</evidence>
<dbReference type="PANTHER" id="PTHR24305">
    <property type="entry name" value="CYTOCHROME P450"/>
    <property type="match status" value="1"/>
</dbReference>
<dbReference type="PANTHER" id="PTHR24305:SF29">
    <property type="entry name" value="BENZOATE-PARA-HYDROXYLASE"/>
    <property type="match status" value="1"/>
</dbReference>
<evidence type="ECO:0000256" key="5">
    <source>
        <dbReference type="ARBA" id="ARBA00023002"/>
    </source>
</evidence>
<name>A0A2J6TWP1_9HELO</name>
<evidence type="ECO:0000256" key="4">
    <source>
        <dbReference type="ARBA" id="ARBA00022723"/>
    </source>
</evidence>
<dbReference type="EMBL" id="KZ613740">
    <property type="protein sequence ID" value="PMD67440.1"/>
    <property type="molecule type" value="Genomic_DNA"/>
</dbReference>
<comment type="cofactor">
    <cofactor evidence="1">
        <name>heme</name>
        <dbReference type="ChEBI" id="CHEBI:30413"/>
    </cofactor>
</comment>
<dbReference type="GO" id="GO:0016705">
    <property type="term" value="F:oxidoreductase activity, acting on paired donors, with incorporation or reduction of molecular oxygen"/>
    <property type="evidence" value="ECO:0007669"/>
    <property type="project" value="InterPro"/>
</dbReference>
<dbReference type="SUPFAM" id="SSF48264">
    <property type="entry name" value="Cytochrome P450"/>
    <property type="match status" value="1"/>
</dbReference>
<dbReference type="GO" id="GO:0020037">
    <property type="term" value="F:heme binding"/>
    <property type="evidence" value="ECO:0007669"/>
    <property type="project" value="InterPro"/>
</dbReference>
<keyword evidence="6" id="KW-0408">Iron</keyword>
<keyword evidence="7" id="KW-0503">Monooxygenase</keyword>
<protein>
    <recommendedName>
        <fullName evidence="10">Cytochrome P450</fullName>
    </recommendedName>
</protein>
<keyword evidence="5" id="KW-0560">Oxidoreductase</keyword>
<dbReference type="GO" id="GO:0005506">
    <property type="term" value="F:iron ion binding"/>
    <property type="evidence" value="ECO:0007669"/>
    <property type="project" value="InterPro"/>
</dbReference>
<dbReference type="GO" id="GO:0004497">
    <property type="term" value="F:monooxygenase activity"/>
    <property type="evidence" value="ECO:0007669"/>
    <property type="project" value="UniProtKB-KW"/>
</dbReference>
<dbReference type="InParanoid" id="A0A2J6TWP1"/>
<evidence type="ECO:0000256" key="1">
    <source>
        <dbReference type="ARBA" id="ARBA00001971"/>
    </source>
</evidence>
<evidence type="ECO:0000256" key="2">
    <source>
        <dbReference type="ARBA" id="ARBA00010617"/>
    </source>
</evidence>